<gene>
    <name evidence="1" type="ORF">SAMN05421748_111210</name>
</gene>
<reference evidence="2" key="1">
    <citation type="submission" date="2017-09" db="EMBL/GenBank/DDBJ databases">
        <authorList>
            <person name="Varghese N."/>
            <person name="Submissions S."/>
        </authorList>
    </citation>
    <scope>NUCLEOTIDE SEQUENCE [LARGE SCALE GENOMIC DNA]</scope>
    <source>
        <strain evidence="2">CGMCC 4.6857</strain>
    </source>
</reference>
<dbReference type="EMBL" id="OBDY01000011">
    <property type="protein sequence ID" value="SNY51192.1"/>
    <property type="molecule type" value="Genomic_DNA"/>
</dbReference>
<organism evidence="1 2">
    <name type="scientific">Paractinoplanes atraurantiacus</name>
    <dbReference type="NCBI Taxonomy" id="1036182"/>
    <lineage>
        <taxon>Bacteria</taxon>
        <taxon>Bacillati</taxon>
        <taxon>Actinomycetota</taxon>
        <taxon>Actinomycetes</taxon>
        <taxon>Micromonosporales</taxon>
        <taxon>Micromonosporaceae</taxon>
        <taxon>Paractinoplanes</taxon>
    </lineage>
</organism>
<name>A0A285IT71_9ACTN</name>
<proteinExistence type="predicted"/>
<keyword evidence="2" id="KW-1185">Reference proteome</keyword>
<evidence type="ECO:0000313" key="1">
    <source>
        <dbReference type="EMBL" id="SNY51192.1"/>
    </source>
</evidence>
<dbReference type="Proteomes" id="UP000219612">
    <property type="component" value="Unassembled WGS sequence"/>
</dbReference>
<dbReference type="RefSeq" id="WP_097322559.1">
    <property type="nucleotide sequence ID" value="NZ_OBDY01000011.1"/>
</dbReference>
<accession>A0A285IT71</accession>
<evidence type="ECO:0000313" key="2">
    <source>
        <dbReference type="Proteomes" id="UP000219612"/>
    </source>
</evidence>
<sequence length="81" mass="9002">MAFGWVGETEARASLPPYCEISSRSRTWRLFPGARRVSGLGAPDGNGHERMGIWRYGKTFGQLLRHGDIATASSVGWHEVR</sequence>
<dbReference type="AlphaFoldDB" id="A0A285IT71"/>
<protein>
    <submittedName>
        <fullName evidence="1">Uncharacterized protein</fullName>
    </submittedName>
</protein>